<protein>
    <submittedName>
        <fullName evidence="1">Uncharacterized protein</fullName>
    </submittedName>
</protein>
<reference evidence="1 2" key="1">
    <citation type="submission" date="2021-01" db="EMBL/GenBank/DDBJ databases">
        <title>Genome Sequencing of Type Strains.</title>
        <authorList>
            <person name="Lemaire J.F."/>
            <person name="Inderbitzin P."/>
            <person name="Collins S.B."/>
            <person name="Wespe N."/>
            <person name="Knight-Connoni V."/>
        </authorList>
    </citation>
    <scope>NUCLEOTIDE SEQUENCE [LARGE SCALE GENOMIC DNA]</scope>
    <source>
        <strain evidence="1 2">DSM 23009</strain>
    </source>
</reference>
<dbReference type="RefSeq" id="WP_205725156.1">
    <property type="nucleotide sequence ID" value="NZ_JAFHKR010000038.1"/>
</dbReference>
<dbReference type="EMBL" id="JAFHKR010000038">
    <property type="protein sequence ID" value="MBN3554101.1"/>
    <property type="molecule type" value="Genomic_DNA"/>
</dbReference>
<accession>A0ABS2ZN87</accession>
<comment type="caution">
    <text evidence="1">The sequence shown here is derived from an EMBL/GenBank/DDBJ whole genome shotgun (WGS) entry which is preliminary data.</text>
</comment>
<dbReference type="Proteomes" id="UP001296923">
    <property type="component" value="Unassembled WGS sequence"/>
</dbReference>
<name>A0ABS2ZN87_9BACL</name>
<evidence type="ECO:0000313" key="1">
    <source>
        <dbReference type="EMBL" id="MBN3554101.1"/>
    </source>
</evidence>
<proteinExistence type="predicted"/>
<gene>
    <name evidence="1" type="ORF">JYA63_07495</name>
</gene>
<sequence length="65" mass="7202">MNTRVLCPYKPQNHLLNQSIYIPVYVKIPDAKSGPKPTELMFTTTSETDNNKTSTVVHKVGLGKG</sequence>
<keyword evidence="2" id="KW-1185">Reference proteome</keyword>
<evidence type="ECO:0000313" key="2">
    <source>
        <dbReference type="Proteomes" id="UP001296923"/>
    </source>
</evidence>
<organism evidence="1 2">
    <name type="scientific">Fictibacillus nanhaiensis</name>
    <dbReference type="NCBI Taxonomy" id="742169"/>
    <lineage>
        <taxon>Bacteria</taxon>
        <taxon>Bacillati</taxon>
        <taxon>Bacillota</taxon>
        <taxon>Bacilli</taxon>
        <taxon>Bacillales</taxon>
        <taxon>Fictibacillaceae</taxon>
        <taxon>Fictibacillus</taxon>
    </lineage>
</organism>